<dbReference type="InterPro" id="IPR006785">
    <property type="entry name" value="Pex14_N"/>
</dbReference>
<dbReference type="GO" id="GO:1990429">
    <property type="term" value="C:peroxisomal importomer complex"/>
    <property type="evidence" value="ECO:0007669"/>
    <property type="project" value="TreeGrafter"/>
</dbReference>
<organism evidence="14 15">
    <name type="scientific">Pycnococcus provasolii</name>
    <dbReference type="NCBI Taxonomy" id="41880"/>
    <lineage>
        <taxon>Eukaryota</taxon>
        <taxon>Viridiplantae</taxon>
        <taxon>Chlorophyta</taxon>
        <taxon>Pseudoscourfieldiophyceae</taxon>
        <taxon>Pseudoscourfieldiales</taxon>
        <taxon>Pycnococcaceae</taxon>
        <taxon>Pycnococcus</taxon>
    </lineage>
</organism>
<feature type="compositionally biased region" description="Basic and acidic residues" evidence="11">
    <location>
        <begin position="67"/>
        <end position="82"/>
    </location>
</feature>
<evidence type="ECO:0000256" key="8">
    <source>
        <dbReference type="ARBA" id="ARBA00029691"/>
    </source>
</evidence>
<feature type="compositionally biased region" description="Pro residues" evidence="11">
    <location>
        <begin position="384"/>
        <end position="394"/>
    </location>
</feature>
<feature type="region of interest" description="Disordered" evidence="11">
    <location>
        <begin position="1"/>
        <end position="27"/>
    </location>
</feature>
<evidence type="ECO:0000256" key="3">
    <source>
        <dbReference type="ARBA" id="ARBA00022927"/>
    </source>
</evidence>
<dbReference type="InterPro" id="IPR025655">
    <property type="entry name" value="PEX14"/>
</dbReference>
<dbReference type="Pfam" id="PF04695">
    <property type="entry name" value="Pex14_N"/>
    <property type="match status" value="1"/>
</dbReference>
<name>A0A830H860_9CHLO</name>
<feature type="domain" description="Peroxisomal membrane protein PEX14-like KPWE" evidence="13">
    <location>
        <begin position="354"/>
        <end position="404"/>
    </location>
</feature>
<feature type="region of interest" description="Disordered" evidence="11">
    <location>
        <begin position="45"/>
        <end position="114"/>
    </location>
</feature>
<evidence type="ECO:0000256" key="1">
    <source>
        <dbReference type="ARBA" id="ARBA00005443"/>
    </source>
</evidence>
<feature type="compositionally biased region" description="Polar residues" evidence="11">
    <location>
        <begin position="99"/>
        <end position="114"/>
    </location>
</feature>
<protein>
    <recommendedName>
        <fullName evidence="7 10">Peroxisomal membrane protein PEX14</fullName>
    </recommendedName>
    <alternativeName>
        <fullName evidence="8 10">Peroxin-14</fullName>
    </alternativeName>
</protein>
<reference evidence="14" key="1">
    <citation type="submission" date="2020-10" db="EMBL/GenBank/DDBJ databases">
        <title>Unveiling of a novel bifunctional photoreceptor, Dualchrome1, isolated from a cosmopolitan green alga.</title>
        <authorList>
            <person name="Suzuki S."/>
            <person name="Kawachi M."/>
        </authorList>
    </citation>
    <scope>NUCLEOTIDE SEQUENCE</scope>
    <source>
        <strain evidence="14">NIES 2893</strain>
    </source>
</reference>
<accession>A0A830H860</accession>
<keyword evidence="4" id="KW-0811">Translocation</keyword>
<dbReference type="Gene3D" id="1.10.10.10">
    <property type="entry name" value="Winged helix-like DNA-binding domain superfamily/Winged helix DNA-binding domain"/>
    <property type="match status" value="1"/>
</dbReference>
<keyword evidence="5 10" id="KW-0472">Membrane</keyword>
<evidence type="ECO:0000256" key="5">
    <source>
        <dbReference type="ARBA" id="ARBA00023136"/>
    </source>
</evidence>
<keyword evidence="2 10" id="KW-0813">Transport</keyword>
<evidence type="ECO:0000256" key="10">
    <source>
        <dbReference type="RuleBase" id="RU367032"/>
    </source>
</evidence>
<keyword evidence="6 10" id="KW-0576">Peroxisome</keyword>
<gene>
    <name evidence="14" type="ORF">PPROV_000199900</name>
</gene>
<feature type="region of interest" description="Disordered" evidence="11">
    <location>
        <begin position="289"/>
        <end position="436"/>
    </location>
</feature>
<comment type="caution">
    <text evidence="14">The sequence shown here is derived from an EMBL/GenBank/DDBJ whole genome shotgun (WGS) entry which is preliminary data.</text>
</comment>
<evidence type="ECO:0000313" key="15">
    <source>
        <dbReference type="Proteomes" id="UP000660262"/>
    </source>
</evidence>
<feature type="compositionally biased region" description="Basic and acidic residues" evidence="11">
    <location>
        <begin position="45"/>
        <end position="55"/>
    </location>
</feature>
<feature type="domain" description="Peroxisome membrane anchor protein Pex14p N-terminal" evidence="12">
    <location>
        <begin position="26"/>
        <end position="67"/>
    </location>
</feature>
<dbReference type="OrthoDB" id="441517at2759"/>
<comment type="similarity">
    <text evidence="1 10">Belongs to the peroxin-14 family.</text>
</comment>
<sequence>MSSSSSSDANDDAPPPSSSAPSSSLRPSLIANGVSFLTHEKVVGADSSSKRDFLSKKGLTPEEIDEAERQAAEKLDSKEKSTPEAASVASGKDPATKAPQKQTSEATPKGNTSWSMVALGLGATVAVMAMYGKQAAASVKKLLDNNSADTTASSKEKELEDDRRRQKLDAAADSLAERSAELQKSITEVTTALAKAESLRASMELQSSISPSPSINGDELRRELRAFGDTLSAATKAAVDAASEKALEASRSNTPAASPAPTEKVAVTNELREELDAIKELLRSSLTSPLGNRELLTGGGVLANPTDAPAYDAGSATRVAASSLDAGNATPVVASSDIGSASAPAPDGPLGGAPHSARYQEVLDLLARGETPPNVRADIRDTPPDPAAPLPSPALAPRSKPWERSGGGSSSNGDDDLSANAAPWRPPPRVMPSVSQ</sequence>
<keyword evidence="15" id="KW-1185">Reference proteome</keyword>
<evidence type="ECO:0000256" key="2">
    <source>
        <dbReference type="ARBA" id="ARBA00022448"/>
    </source>
</evidence>
<dbReference type="Proteomes" id="UP000660262">
    <property type="component" value="Unassembled WGS sequence"/>
</dbReference>
<feature type="region of interest" description="Disordered" evidence="11">
    <location>
        <begin position="143"/>
        <end position="180"/>
    </location>
</feature>
<dbReference type="AlphaFoldDB" id="A0A830H860"/>
<dbReference type="EMBL" id="BNJQ01000005">
    <property type="protein sequence ID" value="GHP03244.1"/>
    <property type="molecule type" value="Genomic_DNA"/>
</dbReference>
<dbReference type="GO" id="GO:0005102">
    <property type="term" value="F:signaling receptor binding"/>
    <property type="evidence" value="ECO:0007669"/>
    <property type="project" value="TreeGrafter"/>
</dbReference>
<evidence type="ECO:0000256" key="6">
    <source>
        <dbReference type="ARBA" id="ARBA00023140"/>
    </source>
</evidence>
<evidence type="ECO:0000259" key="13">
    <source>
        <dbReference type="Pfam" id="PF17733"/>
    </source>
</evidence>
<dbReference type="GO" id="GO:0005778">
    <property type="term" value="C:peroxisomal membrane"/>
    <property type="evidence" value="ECO:0007669"/>
    <property type="project" value="UniProtKB-SubCell"/>
</dbReference>
<feature type="compositionally biased region" description="Polar residues" evidence="11">
    <location>
        <begin position="144"/>
        <end position="153"/>
    </location>
</feature>
<evidence type="ECO:0000256" key="11">
    <source>
        <dbReference type="SAM" id="MobiDB-lite"/>
    </source>
</evidence>
<dbReference type="Pfam" id="PF17733">
    <property type="entry name" value="KPWE_dom"/>
    <property type="match status" value="1"/>
</dbReference>
<dbReference type="InterPro" id="IPR036388">
    <property type="entry name" value="WH-like_DNA-bd_sf"/>
</dbReference>
<evidence type="ECO:0000256" key="7">
    <source>
        <dbReference type="ARBA" id="ARBA00029502"/>
    </source>
</evidence>
<comment type="subcellular location">
    <subcellularLocation>
        <location evidence="9 10">Peroxisome membrane</location>
    </subcellularLocation>
</comment>
<feature type="region of interest" description="Disordered" evidence="11">
    <location>
        <begin position="238"/>
        <end position="268"/>
    </location>
</feature>
<comment type="function">
    <text evidence="10">Component of the PEX13-PEX14 docking complex, a translocon channel that specifically mediates the import of peroxisomal cargo proteins bound to PEX5 receptor. The PEX13-PEX14 docking complex forms a large import pore which can be opened to a diameter of about 9 nm. Mechanistically, PEX5 receptor along with cargo proteins associates with the PEX14 subunit of the PEX13-PEX14 docking complex in the cytosol, leading to the insertion of the receptor into the organelle membrane with the concomitant translocation of the cargo into the peroxisome matrix.</text>
</comment>
<proteinExistence type="inferred from homology"/>
<dbReference type="GO" id="GO:0016560">
    <property type="term" value="P:protein import into peroxisome matrix, docking"/>
    <property type="evidence" value="ECO:0007669"/>
    <property type="project" value="UniProtKB-UniRule"/>
</dbReference>
<dbReference type="InterPro" id="IPR040554">
    <property type="entry name" value="KPWE_PEX14_dom"/>
</dbReference>
<evidence type="ECO:0000313" key="14">
    <source>
        <dbReference type="EMBL" id="GHP03244.1"/>
    </source>
</evidence>
<evidence type="ECO:0000256" key="9">
    <source>
        <dbReference type="ARBA" id="ARBA00046271"/>
    </source>
</evidence>
<feature type="compositionally biased region" description="Basic and acidic residues" evidence="11">
    <location>
        <begin position="154"/>
        <end position="180"/>
    </location>
</feature>
<evidence type="ECO:0000259" key="12">
    <source>
        <dbReference type="Pfam" id="PF04695"/>
    </source>
</evidence>
<keyword evidence="3 10" id="KW-0653">Protein transport</keyword>
<evidence type="ECO:0000256" key="4">
    <source>
        <dbReference type="ARBA" id="ARBA00023010"/>
    </source>
</evidence>
<dbReference type="PANTHER" id="PTHR23058:SF0">
    <property type="entry name" value="PEROXISOMAL MEMBRANE PROTEIN PEX14"/>
    <property type="match status" value="1"/>
</dbReference>
<dbReference type="PANTHER" id="PTHR23058">
    <property type="entry name" value="PEROXISOMAL MEMBRANE PROTEIN PEX14"/>
    <property type="match status" value="1"/>
</dbReference>